<evidence type="ECO:0000313" key="7">
    <source>
        <dbReference type="EMBL" id="CDK13326.1"/>
    </source>
</evidence>
<feature type="compositionally biased region" description="Polar residues" evidence="6">
    <location>
        <begin position="42"/>
        <end position="54"/>
    </location>
</feature>
<proteinExistence type="evidence at protein level"/>
<dbReference type="Proteomes" id="UP000001940">
    <property type="component" value="Chromosome I"/>
</dbReference>
<dbReference type="WormBase" id="F15D3.1g">
    <property type="protein sequence ID" value="CE49253"/>
    <property type="gene ID" value="WBGene00001131"/>
    <property type="gene designation" value="dys-1"/>
</dbReference>
<dbReference type="RefSeq" id="NP_001293159.1">
    <property type="nucleotide sequence ID" value="NM_001306230.3"/>
</dbReference>
<keyword evidence="4" id="KW-0106">Calcium</keyword>
<dbReference type="ExpressionAtlas" id="V6CIR0">
    <property type="expression patterns" value="baseline and differential"/>
</dbReference>
<dbReference type="OrthoDB" id="10057795at2759"/>
<dbReference type="PANTHER" id="PTHR12268:SF14">
    <property type="entry name" value="DYSTROPHIN-1"/>
    <property type="match status" value="1"/>
</dbReference>
<dbReference type="PANTHER" id="PTHR12268">
    <property type="entry name" value="E3 UBIQUITIN-PROTEIN LIGASE KCMF1"/>
    <property type="match status" value="1"/>
</dbReference>
<dbReference type="AGR" id="WB:WBGene00001131"/>
<keyword evidence="5" id="KW-0206">Cytoskeleton</keyword>
<comment type="subcellular location">
    <subcellularLocation>
        <location evidence="1">Cell membrane</location>
        <topology evidence="1">Peripheral membrane protein</topology>
        <orientation evidence="1">Cytoplasmic side</orientation>
    </subcellularLocation>
    <subcellularLocation>
        <location evidence="2">Cytoplasm</location>
    </subcellularLocation>
</comment>
<dbReference type="GeneID" id="173038"/>
<evidence type="ECO:0000256" key="4">
    <source>
        <dbReference type="ARBA" id="ARBA00022837"/>
    </source>
</evidence>
<protein>
    <submittedName>
        <fullName evidence="7">Dystrophin-1</fullName>
    </submittedName>
</protein>
<dbReference type="SMR" id="V6CIR0"/>
<dbReference type="AlphaFoldDB" id="V6CIR0"/>
<evidence type="ECO:0000256" key="1">
    <source>
        <dbReference type="ARBA" id="ARBA00004413"/>
    </source>
</evidence>
<dbReference type="InterPro" id="IPR050774">
    <property type="entry name" value="KCMF1/Dystrophin"/>
</dbReference>
<evidence type="ECO:0000256" key="2">
    <source>
        <dbReference type="ARBA" id="ARBA00004496"/>
    </source>
</evidence>
<keyword evidence="3" id="KW-0963">Cytoplasm</keyword>
<dbReference type="Bgee" id="WBGene00001131">
    <property type="expression patterns" value="Expressed in pharyngeal muscle cell (C elegans) and 4 other cell types or tissues"/>
</dbReference>
<dbReference type="CTD" id="173038"/>
<accession>V6CIR0</accession>
<organism evidence="7 8">
    <name type="scientific">Caenorhabditis elegans</name>
    <dbReference type="NCBI Taxonomy" id="6239"/>
    <lineage>
        <taxon>Eukaryota</taxon>
        <taxon>Metazoa</taxon>
        <taxon>Ecdysozoa</taxon>
        <taxon>Nematoda</taxon>
        <taxon>Chromadorea</taxon>
        <taxon>Rhabditida</taxon>
        <taxon>Rhabditina</taxon>
        <taxon>Rhabditomorpha</taxon>
        <taxon>Rhabditoidea</taxon>
        <taxon>Rhabditidae</taxon>
        <taxon>Peloderinae</taxon>
        <taxon>Caenorhabditis</taxon>
    </lineage>
</organism>
<evidence type="ECO:0000313" key="8">
    <source>
        <dbReference type="Proteomes" id="UP000001940"/>
    </source>
</evidence>
<evidence type="ECO:0000256" key="6">
    <source>
        <dbReference type="SAM" id="MobiDB-lite"/>
    </source>
</evidence>
<reference evidence="7 8" key="1">
    <citation type="journal article" date="1998" name="Science">
        <title>Genome sequence of the nematode C. elegans: a platform for investigating biology.</title>
        <authorList>
            <consortium name="The C. elegans sequencing consortium"/>
            <person name="Sulson J.E."/>
            <person name="Waterston R."/>
        </authorList>
    </citation>
    <scope>NUCLEOTIDE SEQUENCE [LARGE SCALE GENOMIC DNA]</scope>
    <source>
        <strain evidence="7 8">Bristol N2</strain>
    </source>
</reference>
<keyword evidence="10" id="KW-1267">Proteomics identification</keyword>
<evidence type="ECO:0000313" key="9">
    <source>
        <dbReference type="WormBase" id="F15D3.1g"/>
    </source>
</evidence>
<evidence type="ECO:0007829" key="10">
    <source>
        <dbReference type="PeptideAtlas" id="V6CIR0"/>
    </source>
</evidence>
<dbReference type="EMBL" id="BX284601">
    <property type="protein sequence ID" value="CDK13326.1"/>
    <property type="molecule type" value="Genomic_DNA"/>
</dbReference>
<sequence>MDEAKALRLHKQRLEHRSRILEQQNEQLEMQLQRLKKVIDAQKQQAPLSTNSLLRGSHHQPWSPERARSGSASTLDRGLIVSSRHQEQAEAAGGGAEDSSDEAGGAGGGPRGSSVGQMQNLMTACDDLGKAMESLVVSVVYDSDDEEND</sequence>
<gene>
    <name evidence="7 9" type="primary">dys-1</name>
    <name evidence="7" type="ORF">CELE_F15D3.1</name>
    <name evidence="9" type="ORF">F15D3.1</name>
</gene>
<name>V6CIR0_CAEEL</name>
<evidence type="ECO:0000256" key="3">
    <source>
        <dbReference type="ARBA" id="ARBA00022490"/>
    </source>
</evidence>
<evidence type="ECO:0000256" key="5">
    <source>
        <dbReference type="ARBA" id="ARBA00023212"/>
    </source>
</evidence>
<keyword evidence="8" id="KW-1185">Reference proteome</keyword>
<dbReference type="HOGENOM" id="CLU_000246_3_0_1"/>
<dbReference type="PeptideAtlas" id="V6CIR0"/>
<feature type="region of interest" description="Disordered" evidence="6">
    <location>
        <begin position="40"/>
        <end position="120"/>
    </location>
</feature>